<feature type="region of interest" description="Disordered" evidence="7">
    <location>
        <begin position="384"/>
        <end position="418"/>
    </location>
</feature>
<evidence type="ECO:0000256" key="3">
    <source>
        <dbReference type="ARBA" id="ARBA00022448"/>
    </source>
</evidence>
<gene>
    <name evidence="9" type="ORF">WMY93_004668</name>
</gene>
<feature type="transmembrane region" description="Helical" evidence="8">
    <location>
        <begin position="25"/>
        <end position="47"/>
    </location>
</feature>
<feature type="transmembrane region" description="Helical" evidence="8">
    <location>
        <begin position="147"/>
        <end position="169"/>
    </location>
</feature>
<evidence type="ECO:0000256" key="1">
    <source>
        <dbReference type="ARBA" id="ARBA00004141"/>
    </source>
</evidence>
<dbReference type="EMBL" id="JBBPFD010000003">
    <property type="protein sequence ID" value="KAK7933772.1"/>
    <property type="molecule type" value="Genomic_DNA"/>
</dbReference>
<dbReference type="Proteomes" id="UP001460270">
    <property type="component" value="Unassembled WGS sequence"/>
</dbReference>
<evidence type="ECO:0000256" key="6">
    <source>
        <dbReference type="ARBA" id="ARBA00023136"/>
    </source>
</evidence>
<feature type="transmembrane region" description="Helical" evidence="8">
    <location>
        <begin position="86"/>
        <end position="106"/>
    </location>
</feature>
<dbReference type="PRINTS" id="PR01035">
    <property type="entry name" value="TCRTETA"/>
</dbReference>
<dbReference type="Gene3D" id="1.20.1250.20">
    <property type="entry name" value="MFS general substrate transporter like domains"/>
    <property type="match status" value="2"/>
</dbReference>
<evidence type="ECO:0000313" key="9">
    <source>
        <dbReference type="EMBL" id="KAK7933772.1"/>
    </source>
</evidence>
<dbReference type="SUPFAM" id="SSF103473">
    <property type="entry name" value="MFS general substrate transporter"/>
    <property type="match status" value="1"/>
</dbReference>
<feature type="transmembrane region" description="Helical" evidence="8">
    <location>
        <begin position="354"/>
        <end position="375"/>
    </location>
</feature>
<feature type="transmembrane region" description="Helical" evidence="8">
    <location>
        <begin position="59"/>
        <end position="80"/>
    </location>
</feature>
<dbReference type="PANTHER" id="PTHR23504">
    <property type="entry name" value="MAJOR FACILITATOR SUPERFAMILY DOMAIN-CONTAINING PROTEIN 10"/>
    <property type="match status" value="1"/>
</dbReference>
<feature type="transmembrane region" description="Helical" evidence="8">
    <location>
        <begin position="113"/>
        <end position="135"/>
    </location>
</feature>
<reference evidence="10" key="1">
    <citation type="submission" date="2024-04" db="EMBL/GenBank/DDBJ databases">
        <title>Salinicola lusitanus LLJ914,a marine bacterium isolated from the Okinawa Trough.</title>
        <authorList>
            <person name="Li J."/>
        </authorList>
    </citation>
    <scope>NUCLEOTIDE SEQUENCE [LARGE SCALE GENOMIC DNA]</scope>
</reference>
<comment type="caution">
    <text evidence="9">The sequence shown here is derived from an EMBL/GenBank/DDBJ whole genome shotgun (WGS) entry which is preliminary data.</text>
</comment>
<keyword evidence="4 8" id="KW-0812">Transmembrane</keyword>
<dbReference type="PANTHER" id="PTHR23504:SF32">
    <property type="entry name" value="HIPPOCAMPUS ABUNDANT TRANSCRIPT-LIKE PROTEIN 1"/>
    <property type="match status" value="1"/>
</dbReference>
<dbReference type="Pfam" id="PF07690">
    <property type="entry name" value="MFS_1"/>
    <property type="match status" value="2"/>
</dbReference>
<dbReference type="InterPro" id="IPR036259">
    <property type="entry name" value="MFS_trans_sf"/>
</dbReference>
<dbReference type="GO" id="GO:0016020">
    <property type="term" value="C:membrane"/>
    <property type="evidence" value="ECO:0007669"/>
    <property type="project" value="UniProtKB-SubCell"/>
</dbReference>
<comment type="subcellular location">
    <subcellularLocation>
        <location evidence="1">Membrane</location>
        <topology evidence="1">Multi-pass membrane protein</topology>
    </subcellularLocation>
</comment>
<evidence type="ECO:0008006" key="11">
    <source>
        <dbReference type="Google" id="ProtNLM"/>
    </source>
</evidence>
<evidence type="ECO:0000256" key="8">
    <source>
        <dbReference type="SAM" id="Phobius"/>
    </source>
</evidence>
<evidence type="ECO:0000256" key="4">
    <source>
        <dbReference type="ARBA" id="ARBA00022692"/>
    </source>
</evidence>
<accession>A0AAW0PPA1</accession>
<dbReference type="GO" id="GO:0022857">
    <property type="term" value="F:transmembrane transporter activity"/>
    <property type="evidence" value="ECO:0007669"/>
    <property type="project" value="InterPro"/>
</dbReference>
<keyword evidence="6 8" id="KW-0472">Membrane</keyword>
<comment type="similarity">
    <text evidence="2">Belongs to the major facilitator superfamily.</text>
</comment>
<keyword evidence="5 8" id="KW-1133">Transmembrane helix</keyword>
<sequence>MLCGKSASEAGHSMSLRRPRGRATVTHAVIVIFLEFFAWGLLTTPMLTVLNETFRQHTFLMNGLVQGVKGFLSFLSAPLIGALSDIWGRKSFLLMTVFFTCAPIPFMRLNSWLYFALISVSGIFSVTFSVIFAYVADITEEHERSTAYGLVSATFAASLVTSPAIGAFLSQRFDDSVVVLVATVISVLGHRLRLLSGARVSAGQNQVHGMIHFTPAAIAAFIAMVGILSIIVQTVLLSVLMRTIGNKRTVLLGLFFQIVQLIWYGLGSQPWMMWAAGTIAALSSLTFPAVSALVSHCASAEQQGVVQGMITGIRGLCNGLGPALYGFIFFLFNVELSDIEQPAQSPPSETPLVPGPPFLIGACAVLVAVFVAFFIPENHKLTDGSKPGASAHAQNGSALAPPLSDPEDIEPLLQDTVM</sequence>
<protein>
    <recommendedName>
        <fullName evidence="11">Major facilitator superfamily (MFS) profile domain-containing protein</fullName>
    </recommendedName>
</protein>
<feature type="transmembrane region" description="Helical" evidence="8">
    <location>
        <begin position="249"/>
        <end position="266"/>
    </location>
</feature>
<evidence type="ECO:0000256" key="7">
    <source>
        <dbReference type="SAM" id="MobiDB-lite"/>
    </source>
</evidence>
<feature type="transmembrane region" description="Helical" evidence="8">
    <location>
        <begin position="216"/>
        <end position="237"/>
    </location>
</feature>
<dbReference type="InterPro" id="IPR011701">
    <property type="entry name" value="MFS"/>
</dbReference>
<dbReference type="InterPro" id="IPR001958">
    <property type="entry name" value="Tet-R_TetA/multi-R_MdtG-like"/>
</dbReference>
<proteinExistence type="inferred from homology"/>
<feature type="transmembrane region" description="Helical" evidence="8">
    <location>
        <begin position="272"/>
        <end position="294"/>
    </location>
</feature>
<keyword evidence="10" id="KW-1185">Reference proteome</keyword>
<dbReference type="AlphaFoldDB" id="A0AAW0PPA1"/>
<evidence type="ECO:0000256" key="5">
    <source>
        <dbReference type="ARBA" id="ARBA00022989"/>
    </source>
</evidence>
<evidence type="ECO:0000256" key="2">
    <source>
        <dbReference type="ARBA" id="ARBA00008335"/>
    </source>
</evidence>
<feature type="transmembrane region" description="Helical" evidence="8">
    <location>
        <begin position="315"/>
        <end position="334"/>
    </location>
</feature>
<name>A0AAW0PPA1_9GOBI</name>
<evidence type="ECO:0000313" key="10">
    <source>
        <dbReference type="Proteomes" id="UP001460270"/>
    </source>
</evidence>
<organism evidence="9 10">
    <name type="scientific">Mugilogobius chulae</name>
    <name type="common">yellowstripe goby</name>
    <dbReference type="NCBI Taxonomy" id="88201"/>
    <lineage>
        <taxon>Eukaryota</taxon>
        <taxon>Metazoa</taxon>
        <taxon>Chordata</taxon>
        <taxon>Craniata</taxon>
        <taxon>Vertebrata</taxon>
        <taxon>Euteleostomi</taxon>
        <taxon>Actinopterygii</taxon>
        <taxon>Neopterygii</taxon>
        <taxon>Teleostei</taxon>
        <taxon>Neoteleostei</taxon>
        <taxon>Acanthomorphata</taxon>
        <taxon>Gobiaria</taxon>
        <taxon>Gobiiformes</taxon>
        <taxon>Gobioidei</taxon>
        <taxon>Gobiidae</taxon>
        <taxon>Gobionellinae</taxon>
        <taxon>Mugilogobius</taxon>
    </lineage>
</organism>
<keyword evidence="3" id="KW-0813">Transport</keyword>